<accession>A0A0S2HUX1</accession>
<dbReference type="Proteomes" id="UP000064893">
    <property type="component" value="Chromosome"/>
</dbReference>
<organism evidence="2 3">
    <name type="scientific">Salinivirga cyanobacteriivorans</name>
    <dbReference type="NCBI Taxonomy" id="1307839"/>
    <lineage>
        <taxon>Bacteria</taxon>
        <taxon>Pseudomonadati</taxon>
        <taxon>Bacteroidota</taxon>
        <taxon>Bacteroidia</taxon>
        <taxon>Bacteroidales</taxon>
        <taxon>Salinivirgaceae</taxon>
        <taxon>Salinivirga</taxon>
    </lineage>
</organism>
<keyword evidence="3" id="KW-1185">Reference proteome</keyword>
<gene>
    <name evidence="2" type="ORF">L21SP5_00098</name>
</gene>
<dbReference type="OrthoDB" id="353549at2"/>
<proteinExistence type="predicted"/>
<dbReference type="AlphaFoldDB" id="A0A0S2HUX1"/>
<sequence>MKFLYVILLLICLDTYSQDFVGISNDFEFIGMDSNLIYRCNDYQRKNYNKLFKIKDFYSNNGVLSKLEKQPNKRQVFISSNVSVFNYKGIVEIHFKDRTQKLDYSTIDKNISYDNNILYCSFLLQNNYFLTKMELSERERFDIEMLPLFGRKPTFNKGYIYFGSPHICNWYSSETEDVYRVKIGQWDNPELVLANVVPGSWFIIPETEIIYAKIDLKEKGKGILWNIKSESYAIINEVYSKEVIRYQNRNYYEIKPNGKPISFREVVLPKEFPHKDVRNLCYGKDRLIVNMPKKEKSFSGTFITESLLSDASTEELQKLSKGQLRKLRNAFFARQGYQFNSKDLQEFFGQFDWYHEMVERNQFYELSNDQVVISPQDKKRVELIMEVEQGK</sequence>
<dbReference type="InterPro" id="IPR038434">
    <property type="entry name" value="YARHG_sf"/>
</dbReference>
<evidence type="ECO:0000259" key="1">
    <source>
        <dbReference type="SMART" id="SM01324"/>
    </source>
</evidence>
<reference evidence="2 3" key="1">
    <citation type="submission" date="2015-11" db="EMBL/GenBank/DDBJ databases">
        <title>Description and complete genome sequence of a novel strain predominating in hypersaline microbial mats and representing a new family of the Bacteriodetes phylum.</title>
        <authorList>
            <person name="Spring S."/>
            <person name="Bunk B."/>
            <person name="Sproer C."/>
            <person name="Klenk H.-P."/>
        </authorList>
    </citation>
    <scope>NUCLEOTIDE SEQUENCE [LARGE SCALE GENOMIC DNA]</scope>
    <source>
        <strain evidence="2 3">L21-Spi-D4</strain>
    </source>
</reference>
<evidence type="ECO:0000313" key="3">
    <source>
        <dbReference type="Proteomes" id="UP000064893"/>
    </source>
</evidence>
<protein>
    <recommendedName>
        <fullName evidence="1">YARHG domain-containing protein</fullName>
    </recommendedName>
</protein>
<dbReference type="SMART" id="SM01324">
    <property type="entry name" value="YARHG"/>
    <property type="match status" value="1"/>
</dbReference>
<dbReference type="InterPro" id="IPR025582">
    <property type="entry name" value="YARHG_dom"/>
</dbReference>
<feature type="domain" description="YARHG" evidence="1">
    <location>
        <begin position="299"/>
        <end position="389"/>
    </location>
</feature>
<dbReference type="Gene3D" id="1.20.58.1690">
    <property type="match status" value="1"/>
</dbReference>
<dbReference type="RefSeq" id="WP_057951416.1">
    <property type="nucleotide sequence ID" value="NZ_CP013118.1"/>
</dbReference>
<dbReference type="EMBL" id="CP013118">
    <property type="protein sequence ID" value="ALO13780.1"/>
    <property type="molecule type" value="Genomic_DNA"/>
</dbReference>
<dbReference type="STRING" id="1307839.L21SP5_00098"/>
<dbReference type="KEGG" id="blq:L21SP5_00098"/>
<dbReference type="Pfam" id="PF13308">
    <property type="entry name" value="YARHG"/>
    <property type="match status" value="1"/>
</dbReference>
<name>A0A0S2HUX1_9BACT</name>
<evidence type="ECO:0000313" key="2">
    <source>
        <dbReference type="EMBL" id="ALO13780.1"/>
    </source>
</evidence>